<proteinExistence type="predicted"/>
<protein>
    <recommendedName>
        <fullName evidence="2">Spermatogenesis-associated protein 20-like TRX domain-containing protein</fullName>
    </recommendedName>
</protein>
<dbReference type="GO" id="GO:0005975">
    <property type="term" value="P:carbohydrate metabolic process"/>
    <property type="evidence" value="ECO:0007669"/>
    <property type="project" value="InterPro"/>
</dbReference>
<sequence length="604" mass="68563">MSFLSKWLCCFGLLLLPASVVGDELRNQLADHGSAYLAMHGEDPVHWQQWNAETVERARKQNKLLYVSSGYFACHWCHVMQRESYQNAQIAGVLNRHFIPVKVDRELNPALDNRLLDFVERTQGYSGWPLNVFITPEGYPLVGMVYQPPEEFQQILARLREQWQSDPAELRGLARGTTAQLNERSPVTQDVEAGELREKFLEASLGRADELEGGFGAENKFPSVPQLNALLTIYQQEKQERLGDFLNLTLQGMASQGLYDHLAGGFFRYTVDPGWQEPHFEKMLYDNALLASLYLRAARVLDEPVYRRTALETLEFMRRDFQRENGGLLSSFSAIDDKDIEGGYYLWREAEVKAVLSETEFEVARRVWDLDGPPELEHGHHLRIVTSVEEAAETLEKPNEQVEQILARSRAKLLQQRRQRTLPADTKQIAAWNGLALSALVAGAREDAGLKQATVALQGFILDELWDGSQLKRAHGAQQQLGHVGLEDYAYVARGLLDYARYRNDEATLNVANDIIHQAWEEFFSPEGWLLQRRPLLKYGARQPVLADGPMPSPSAVLIQATRALLEQRPDPALEKSLQLALGLREAPMLESPFWYASHNMLSR</sequence>
<evidence type="ECO:0000256" key="1">
    <source>
        <dbReference type="SAM" id="SignalP"/>
    </source>
</evidence>
<dbReference type="SUPFAM" id="SSF52833">
    <property type="entry name" value="Thioredoxin-like"/>
    <property type="match status" value="1"/>
</dbReference>
<dbReference type="InterPro" id="IPR036249">
    <property type="entry name" value="Thioredoxin-like_sf"/>
</dbReference>
<organism evidence="3 4">
    <name type="scientific">Thiohalophilus thiocyanatoxydans</name>
    <dbReference type="NCBI Taxonomy" id="381308"/>
    <lineage>
        <taxon>Bacteria</taxon>
        <taxon>Pseudomonadati</taxon>
        <taxon>Pseudomonadota</taxon>
        <taxon>Gammaproteobacteria</taxon>
        <taxon>Thiohalomonadales</taxon>
        <taxon>Thiohalophilaceae</taxon>
        <taxon>Thiohalophilus</taxon>
    </lineage>
</organism>
<name>A0A4R8ISN4_9GAMM</name>
<gene>
    <name evidence="3" type="ORF">EDC23_0357</name>
</gene>
<reference evidence="3 4" key="1">
    <citation type="submission" date="2019-03" db="EMBL/GenBank/DDBJ databases">
        <title>Genomic Encyclopedia of Type Strains, Phase IV (KMG-IV): sequencing the most valuable type-strain genomes for metagenomic binning, comparative biology and taxonomic classification.</title>
        <authorList>
            <person name="Goeker M."/>
        </authorList>
    </citation>
    <scope>NUCLEOTIDE SEQUENCE [LARGE SCALE GENOMIC DNA]</scope>
    <source>
        <strain evidence="3 4">DSM 16326</strain>
    </source>
</reference>
<dbReference type="PIRSF" id="PIRSF006402">
    <property type="entry name" value="UCP006402_thioredoxin"/>
    <property type="match status" value="1"/>
</dbReference>
<evidence type="ECO:0000259" key="2">
    <source>
        <dbReference type="Pfam" id="PF03190"/>
    </source>
</evidence>
<dbReference type="PANTHER" id="PTHR42899">
    <property type="entry name" value="SPERMATOGENESIS-ASSOCIATED PROTEIN 20"/>
    <property type="match status" value="1"/>
</dbReference>
<feature type="domain" description="Spermatogenesis-associated protein 20-like TRX" evidence="2">
    <location>
        <begin position="27"/>
        <end position="180"/>
    </location>
</feature>
<dbReference type="OrthoDB" id="9762614at2"/>
<evidence type="ECO:0000313" key="4">
    <source>
        <dbReference type="Proteomes" id="UP000294914"/>
    </source>
</evidence>
<dbReference type="AlphaFoldDB" id="A0A4R8ISN4"/>
<feature type="signal peptide" evidence="1">
    <location>
        <begin position="1"/>
        <end position="22"/>
    </location>
</feature>
<dbReference type="InterPro" id="IPR004879">
    <property type="entry name" value="Ssp411-like_TRX"/>
</dbReference>
<dbReference type="Gene3D" id="3.40.30.10">
    <property type="entry name" value="Glutaredoxin"/>
    <property type="match status" value="1"/>
</dbReference>
<dbReference type="RefSeq" id="WP_134080549.1">
    <property type="nucleotide sequence ID" value="NZ_SOQX01000001.1"/>
</dbReference>
<evidence type="ECO:0000313" key="3">
    <source>
        <dbReference type="EMBL" id="TDY03986.1"/>
    </source>
</evidence>
<comment type="caution">
    <text evidence="3">The sequence shown here is derived from an EMBL/GenBank/DDBJ whole genome shotgun (WGS) entry which is preliminary data.</text>
</comment>
<feature type="chain" id="PRO_5020872804" description="Spermatogenesis-associated protein 20-like TRX domain-containing protein" evidence="1">
    <location>
        <begin position="23"/>
        <end position="604"/>
    </location>
</feature>
<dbReference type="PANTHER" id="PTHR42899:SF1">
    <property type="entry name" value="SPERMATOGENESIS-ASSOCIATED PROTEIN 20"/>
    <property type="match status" value="1"/>
</dbReference>
<dbReference type="SUPFAM" id="SSF48208">
    <property type="entry name" value="Six-hairpin glycosidases"/>
    <property type="match status" value="1"/>
</dbReference>
<dbReference type="InterPro" id="IPR008928">
    <property type="entry name" value="6-hairpin_glycosidase_sf"/>
</dbReference>
<dbReference type="EMBL" id="SOQX01000001">
    <property type="protein sequence ID" value="TDY03986.1"/>
    <property type="molecule type" value="Genomic_DNA"/>
</dbReference>
<dbReference type="Pfam" id="PF03190">
    <property type="entry name" value="Thioredox_DsbH"/>
    <property type="match status" value="1"/>
</dbReference>
<keyword evidence="4" id="KW-1185">Reference proteome</keyword>
<keyword evidence="1" id="KW-0732">Signal</keyword>
<dbReference type="Proteomes" id="UP000294914">
    <property type="component" value="Unassembled WGS sequence"/>
</dbReference>
<accession>A0A4R8ISN4</accession>
<dbReference type="InterPro" id="IPR024705">
    <property type="entry name" value="Ssp411"/>
</dbReference>